<dbReference type="Pfam" id="PF02535">
    <property type="entry name" value="Zip"/>
    <property type="match status" value="1"/>
</dbReference>
<feature type="transmembrane region" description="Helical" evidence="5">
    <location>
        <begin position="131"/>
        <end position="148"/>
    </location>
</feature>
<evidence type="ECO:0000313" key="7">
    <source>
        <dbReference type="Proteomes" id="UP000176479"/>
    </source>
</evidence>
<dbReference type="GO" id="GO:0046873">
    <property type="term" value="F:metal ion transmembrane transporter activity"/>
    <property type="evidence" value="ECO:0007669"/>
    <property type="project" value="InterPro"/>
</dbReference>
<dbReference type="AlphaFoldDB" id="A0A1F6XW14"/>
<dbReference type="PANTHER" id="PTHR16950:SF16">
    <property type="entry name" value="ZINC TRANSPORTER ZIP13"/>
    <property type="match status" value="1"/>
</dbReference>
<feature type="transmembrane region" description="Helical" evidence="5">
    <location>
        <begin position="32"/>
        <end position="54"/>
    </location>
</feature>
<dbReference type="Proteomes" id="UP000176479">
    <property type="component" value="Unassembled WGS sequence"/>
</dbReference>
<keyword evidence="4 5" id="KW-0472">Membrane</keyword>
<protein>
    <recommendedName>
        <fullName evidence="8">ZIP zinc transporter</fullName>
    </recommendedName>
</protein>
<reference evidence="6 7" key="1">
    <citation type="journal article" date="2016" name="Nat. Commun.">
        <title>Thousands of microbial genomes shed light on interconnected biogeochemical processes in an aquifer system.</title>
        <authorList>
            <person name="Anantharaman K."/>
            <person name="Brown C.T."/>
            <person name="Hug L.A."/>
            <person name="Sharon I."/>
            <person name="Castelle C.J."/>
            <person name="Probst A.J."/>
            <person name="Thomas B.C."/>
            <person name="Singh A."/>
            <person name="Wilkins M.J."/>
            <person name="Karaoz U."/>
            <person name="Brodie E.L."/>
            <person name="Williams K.H."/>
            <person name="Hubbard S.S."/>
            <person name="Banfield J.F."/>
        </authorList>
    </citation>
    <scope>NUCLEOTIDE SEQUENCE [LARGE SCALE GENOMIC DNA]</scope>
</reference>
<dbReference type="GO" id="GO:0016020">
    <property type="term" value="C:membrane"/>
    <property type="evidence" value="ECO:0007669"/>
    <property type="project" value="UniProtKB-SubCell"/>
</dbReference>
<evidence type="ECO:0000256" key="5">
    <source>
        <dbReference type="SAM" id="Phobius"/>
    </source>
</evidence>
<feature type="transmembrane region" description="Helical" evidence="5">
    <location>
        <begin position="196"/>
        <end position="217"/>
    </location>
</feature>
<organism evidence="6 7">
    <name type="scientific">Candidatus Nomurabacteria bacterium RIFCSPLOWO2_02_FULL_40_10</name>
    <dbReference type="NCBI Taxonomy" id="1801786"/>
    <lineage>
        <taxon>Bacteria</taxon>
        <taxon>Candidatus Nomuraibacteriota</taxon>
    </lineage>
</organism>
<feature type="transmembrane region" description="Helical" evidence="5">
    <location>
        <begin position="6"/>
        <end position="25"/>
    </location>
</feature>
<evidence type="ECO:0000256" key="4">
    <source>
        <dbReference type="ARBA" id="ARBA00023136"/>
    </source>
</evidence>
<dbReference type="InterPro" id="IPR003689">
    <property type="entry name" value="ZIP"/>
</dbReference>
<comment type="caution">
    <text evidence="6">The sequence shown here is derived from an EMBL/GenBank/DDBJ whole genome shotgun (WGS) entry which is preliminary data.</text>
</comment>
<proteinExistence type="predicted"/>
<accession>A0A1F6XW14</accession>
<evidence type="ECO:0000256" key="3">
    <source>
        <dbReference type="ARBA" id="ARBA00022989"/>
    </source>
</evidence>
<feature type="transmembrane region" description="Helical" evidence="5">
    <location>
        <begin position="66"/>
        <end position="85"/>
    </location>
</feature>
<evidence type="ECO:0000313" key="6">
    <source>
        <dbReference type="EMBL" id="OGI98294.1"/>
    </source>
</evidence>
<evidence type="ECO:0000256" key="1">
    <source>
        <dbReference type="ARBA" id="ARBA00004141"/>
    </source>
</evidence>
<comment type="subcellular location">
    <subcellularLocation>
        <location evidence="1">Membrane</location>
        <topology evidence="1">Multi-pass membrane protein</topology>
    </subcellularLocation>
</comment>
<keyword evidence="2 5" id="KW-0812">Transmembrane</keyword>
<dbReference type="PANTHER" id="PTHR16950">
    <property type="entry name" value="ZINC TRANSPORTER SLC39A7 HISTIDINE-RICH MEMBRANE PROTEIN KE4"/>
    <property type="match status" value="1"/>
</dbReference>
<gene>
    <name evidence="6" type="ORF">A3H53_02250</name>
</gene>
<sequence>MLLLIIAATLIVGLVSLISVILVFIKKTAPTLLPPLISLAAGSLLSVTFLDLLPEALAEGQIEAKIIFGITLISILFFFSFERILHWHHCRCEEEGKKHSPIKKNLIFINLAGDAIHNLVDGFLIASAFMLNIQTGLAVTIAVILHEIPQEISDFGILLYAGLKKGRAILYNLLVSLTAAAGAILFYFSGQVFTNLIPVVAAFAAGNFLYLATADLIPELHHETNSKKVVTHSLWLIMGVALIVIFQLITPA</sequence>
<dbReference type="EMBL" id="MFVK01000038">
    <property type="protein sequence ID" value="OGI98294.1"/>
    <property type="molecule type" value="Genomic_DNA"/>
</dbReference>
<feature type="transmembrane region" description="Helical" evidence="5">
    <location>
        <begin position="229"/>
        <end position="249"/>
    </location>
</feature>
<name>A0A1F6XW14_9BACT</name>
<keyword evidence="3 5" id="KW-1133">Transmembrane helix</keyword>
<feature type="transmembrane region" description="Helical" evidence="5">
    <location>
        <begin position="169"/>
        <end position="190"/>
    </location>
</feature>
<evidence type="ECO:0000256" key="2">
    <source>
        <dbReference type="ARBA" id="ARBA00022692"/>
    </source>
</evidence>
<evidence type="ECO:0008006" key="8">
    <source>
        <dbReference type="Google" id="ProtNLM"/>
    </source>
</evidence>